<dbReference type="GO" id="GO:0008270">
    <property type="term" value="F:zinc ion binding"/>
    <property type="evidence" value="ECO:0007669"/>
    <property type="project" value="UniProtKB-KW"/>
</dbReference>
<keyword evidence="3" id="KW-0507">mRNA processing</keyword>
<evidence type="ECO:0000256" key="1">
    <source>
        <dbReference type="ARBA" id="ARBA00004123"/>
    </source>
</evidence>
<keyword evidence="5" id="KW-0747">Spliceosome</keyword>
<feature type="domain" description="Matrin-type" evidence="11">
    <location>
        <begin position="54"/>
        <end position="84"/>
    </location>
</feature>
<keyword evidence="6" id="KW-0863">Zinc-finger</keyword>
<sequence>MDFQNRVGHKMGTGGPATDQEVAADRRERLRKLALETIDLSKDPYFMRNHLGSYECKLCLTLHTNEGSYLAHTQGKKHQINLARRAAKEKQDATIQPQPNVSGGPRKTVKIGRPGYRVTKERDPETQQKALLFEIEYPEALEKVKPRHRFMSAYEQKVEQPDSKSQYLLFACEPYETIGFKVPNQEVDKDGHNKFYSSWDRTRKVFTMQIFFKDREEKELPALPQRAGSTQLAFHGGGSFVR</sequence>
<evidence type="ECO:0000256" key="8">
    <source>
        <dbReference type="ARBA" id="ARBA00023187"/>
    </source>
</evidence>
<name>A0A7S1S257_ALECA</name>
<dbReference type="GO" id="GO:0005686">
    <property type="term" value="C:U2 snRNP"/>
    <property type="evidence" value="ECO:0007669"/>
    <property type="project" value="TreeGrafter"/>
</dbReference>
<dbReference type="SMART" id="SM01050">
    <property type="entry name" value="CactinC_cactus"/>
    <property type="match status" value="1"/>
</dbReference>
<dbReference type="InterPro" id="IPR052092">
    <property type="entry name" value="SF3A2"/>
</dbReference>
<comment type="similarity">
    <text evidence="2">Belongs to the SF3A2 family.</text>
</comment>
<evidence type="ECO:0000256" key="3">
    <source>
        <dbReference type="ARBA" id="ARBA00022664"/>
    </source>
</evidence>
<dbReference type="InterPro" id="IPR013087">
    <property type="entry name" value="Znf_C2H2_type"/>
</dbReference>
<dbReference type="InterPro" id="IPR031781">
    <property type="entry name" value="SF3A2_dom"/>
</dbReference>
<keyword evidence="4" id="KW-0479">Metal-binding</keyword>
<dbReference type="Pfam" id="PF16835">
    <property type="entry name" value="SF3A2"/>
    <property type="match status" value="1"/>
</dbReference>
<dbReference type="Gene3D" id="2.60.40.2690">
    <property type="match status" value="1"/>
</dbReference>
<dbReference type="InterPro" id="IPR036236">
    <property type="entry name" value="Znf_C2H2_sf"/>
</dbReference>
<evidence type="ECO:0000256" key="7">
    <source>
        <dbReference type="ARBA" id="ARBA00022833"/>
    </source>
</evidence>
<proteinExistence type="inferred from homology"/>
<evidence type="ECO:0000256" key="9">
    <source>
        <dbReference type="ARBA" id="ARBA00023242"/>
    </source>
</evidence>
<dbReference type="SUPFAM" id="SSF57667">
    <property type="entry name" value="beta-beta-alpha zinc fingers"/>
    <property type="match status" value="1"/>
</dbReference>
<comment type="subcellular location">
    <subcellularLocation>
        <location evidence="1">Nucleus</location>
    </subcellularLocation>
</comment>
<dbReference type="GO" id="GO:0071013">
    <property type="term" value="C:catalytic step 2 spliceosome"/>
    <property type="evidence" value="ECO:0007669"/>
    <property type="project" value="TreeGrafter"/>
</dbReference>
<gene>
    <name evidence="12" type="ORF">ACAT0790_LOCUS59380</name>
</gene>
<dbReference type="GO" id="GO:0071004">
    <property type="term" value="C:U2-type prespliceosome"/>
    <property type="evidence" value="ECO:0007669"/>
    <property type="project" value="TreeGrafter"/>
</dbReference>
<evidence type="ECO:0000256" key="4">
    <source>
        <dbReference type="ARBA" id="ARBA00022723"/>
    </source>
</evidence>
<dbReference type="GO" id="GO:0000245">
    <property type="term" value="P:spliceosomal complex assembly"/>
    <property type="evidence" value="ECO:0007669"/>
    <property type="project" value="TreeGrafter"/>
</dbReference>
<dbReference type="Pfam" id="PF12874">
    <property type="entry name" value="zf-met"/>
    <property type="match status" value="1"/>
</dbReference>
<protein>
    <recommendedName>
        <fullName evidence="11">Matrin-type domain-containing protein</fullName>
    </recommendedName>
</protein>
<evidence type="ECO:0000313" key="12">
    <source>
        <dbReference type="EMBL" id="CAD9182608.1"/>
    </source>
</evidence>
<dbReference type="PANTHER" id="PTHR23205">
    <property type="entry name" value="SPLICING FACTOR 3A SUBUNIT 2"/>
    <property type="match status" value="1"/>
</dbReference>
<accession>A0A7S1S257</accession>
<dbReference type="PROSITE" id="PS50171">
    <property type="entry name" value="ZF_MATRIN"/>
    <property type="match status" value="1"/>
</dbReference>
<feature type="region of interest" description="Disordered" evidence="10">
    <location>
        <begin position="1"/>
        <end position="22"/>
    </location>
</feature>
<dbReference type="EMBL" id="HBGE01099831">
    <property type="protein sequence ID" value="CAD9182608.1"/>
    <property type="molecule type" value="Transcribed_RNA"/>
</dbReference>
<evidence type="ECO:0000256" key="6">
    <source>
        <dbReference type="ARBA" id="ARBA00022771"/>
    </source>
</evidence>
<dbReference type="AlphaFoldDB" id="A0A7S1S257"/>
<keyword evidence="9" id="KW-0539">Nucleus</keyword>
<evidence type="ECO:0000256" key="2">
    <source>
        <dbReference type="ARBA" id="ARBA00008995"/>
    </source>
</evidence>
<dbReference type="PANTHER" id="PTHR23205:SF0">
    <property type="entry name" value="SPLICING FACTOR 3A SUBUNIT 2"/>
    <property type="match status" value="1"/>
</dbReference>
<organism evidence="12">
    <name type="scientific">Alexandrium catenella</name>
    <name type="common">Red tide dinoflagellate</name>
    <name type="synonym">Gonyaulax catenella</name>
    <dbReference type="NCBI Taxonomy" id="2925"/>
    <lineage>
        <taxon>Eukaryota</taxon>
        <taxon>Sar</taxon>
        <taxon>Alveolata</taxon>
        <taxon>Dinophyceae</taxon>
        <taxon>Gonyaulacales</taxon>
        <taxon>Pyrocystaceae</taxon>
        <taxon>Alexandrium</taxon>
    </lineage>
</organism>
<evidence type="ECO:0000259" key="11">
    <source>
        <dbReference type="PROSITE" id="PS50171"/>
    </source>
</evidence>
<keyword evidence="8" id="KW-0508">mRNA splicing</keyword>
<dbReference type="InterPro" id="IPR003604">
    <property type="entry name" value="Matrin/U1-like-C_Znf_C2H2"/>
</dbReference>
<reference evidence="12" key="1">
    <citation type="submission" date="2021-01" db="EMBL/GenBank/DDBJ databases">
        <authorList>
            <person name="Corre E."/>
            <person name="Pelletier E."/>
            <person name="Niang G."/>
            <person name="Scheremetjew M."/>
            <person name="Finn R."/>
            <person name="Kale V."/>
            <person name="Holt S."/>
            <person name="Cochrane G."/>
            <person name="Meng A."/>
            <person name="Brown T."/>
            <person name="Cohen L."/>
        </authorList>
    </citation>
    <scope>NUCLEOTIDE SEQUENCE</scope>
    <source>
        <strain evidence="12">OF101</strain>
    </source>
</reference>
<evidence type="ECO:0000256" key="10">
    <source>
        <dbReference type="SAM" id="MobiDB-lite"/>
    </source>
</evidence>
<keyword evidence="7" id="KW-0862">Zinc</keyword>
<dbReference type="GO" id="GO:0003676">
    <property type="term" value="F:nucleic acid binding"/>
    <property type="evidence" value="ECO:0007669"/>
    <property type="project" value="InterPro"/>
</dbReference>
<feature type="region of interest" description="Disordered" evidence="10">
    <location>
        <begin position="88"/>
        <end position="111"/>
    </location>
</feature>
<dbReference type="SMART" id="SM00451">
    <property type="entry name" value="ZnF_U1"/>
    <property type="match status" value="1"/>
</dbReference>
<evidence type="ECO:0000256" key="5">
    <source>
        <dbReference type="ARBA" id="ARBA00022728"/>
    </source>
</evidence>
<dbReference type="InterPro" id="IPR000690">
    <property type="entry name" value="Matrin/U1-C_Znf_C2H2"/>
</dbReference>